<dbReference type="AlphaFoldDB" id="A0AAD6WIY7"/>
<evidence type="ECO:0000313" key="2">
    <source>
        <dbReference type="Proteomes" id="UP001164929"/>
    </source>
</evidence>
<keyword evidence="2" id="KW-1185">Reference proteome</keyword>
<name>A0AAD6WIY7_9ROSI</name>
<dbReference type="Proteomes" id="UP001164929">
    <property type="component" value="Chromosome 1"/>
</dbReference>
<sequence length="47" mass="5279">MLMVSMEGSICCLLCGTQNQVPARHLCKKNRVLGLSFFSLLDLMMMD</sequence>
<gene>
    <name evidence="1" type="ORF">NC653_003286</name>
</gene>
<protein>
    <submittedName>
        <fullName evidence="1">Uncharacterized protein</fullName>
    </submittedName>
</protein>
<reference evidence="1 2" key="1">
    <citation type="journal article" date="2023" name="Mol. Ecol. Resour.">
        <title>Chromosome-level genome assembly of a triploid poplar Populus alba 'Berolinensis'.</title>
        <authorList>
            <person name="Chen S."/>
            <person name="Yu Y."/>
            <person name="Wang X."/>
            <person name="Wang S."/>
            <person name="Zhang T."/>
            <person name="Zhou Y."/>
            <person name="He R."/>
            <person name="Meng N."/>
            <person name="Wang Y."/>
            <person name="Liu W."/>
            <person name="Liu Z."/>
            <person name="Liu J."/>
            <person name="Guo Q."/>
            <person name="Huang H."/>
            <person name="Sederoff R.R."/>
            <person name="Wang G."/>
            <person name="Qu G."/>
            <person name="Chen S."/>
        </authorList>
    </citation>
    <scope>NUCLEOTIDE SEQUENCE [LARGE SCALE GENOMIC DNA]</scope>
    <source>
        <strain evidence="1">SC-2020</strain>
    </source>
</reference>
<dbReference type="EMBL" id="JAQIZT010000001">
    <property type="protein sequence ID" value="KAJ7013581.1"/>
    <property type="molecule type" value="Genomic_DNA"/>
</dbReference>
<proteinExistence type="predicted"/>
<accession>A0AAD6WIY7</accession>
<evidence type="ECO:0000313" key="1">
    <source>
        <dbReference type="EMBL" id="KAJ7013581.1"/>
    </source>
</evidence>
<comment type="caution">
    <text evidence="1">The sequence shown here is derived from an EMBL/GenBank/DDBJ whole genome shotgun (WGS) entry which is preliminary data.</text>
</comment>
<organism evidence="1 2">
    <name type="scientific">Populus alba x Populus x berolinensis</name>
    <dbReference type="NCBI Taxonomy" id="444605"/>
    <lineage>
        <taxon>Eukaryota</taxon>
        <taxon>Viridiplantae</taxon>
        <taxon>Streptophyta</taxon>
        <taxon>Embryophyta</taxon>
        <taxon>Tracheophyta</taxon>
        <taxon>Spermatophyta</taxon>
        <taxon>Magnoliopsida</taxon>
        <taxon>eudicotyledons</taxon>
        <taxon>Gunneridae</taxon>
        <taxon>Pentapetalae</taxon>
        <taxon>rosids</taxon>
        <taxon>fabids</taxon>
        <taxon>Malpighiales</taxon>
        <taxon>Salicaceae</taxon>
        <taxon>Saliceae</taxon>
        <taxon>Populus</taxon>
    </lineage>
</organism>